<name>A0A240UFY9_9BURK</name>
<sequence length="92" mass="9735">MGPLDVLFHALNFMAPAAALAAFLVLGGRFIRSKGALALSWKAQLAINFIVGCAVLVAGLVVLGRDGKMLTYAALVLACASCQWMLVRGWRS</sequence>
<organism evidence="1 2">
    <name type="scientific">Acidovorax carolinensis</name>
    <dbReference type="NCBI Taxonomy" id="553814"/>
    <lineage>
        <taxon>Bacteria</taxon>
        <taxon>Pseudomonadati</taxon>
        <taxon>Pseudomonadota</taxon>
        <taxon>Betaproteobacteria</taxon>
        <taxon>Burkholderiales</taxon>
        <taxon>Comamonadaceae</taxon>
        <taxon>Acidovorax</taxon>
    </lineage>
</organism>
<gene>
    <name evidence="1" type="ORF">CBP36_15355</name>
</gene>
<evidence type="ECO:0000313" key="2">
    <source>
        <dbReference type="Proteomes" id="UP000194440"/>
    </source>
</evidence>
<dbReference type="KEGG" id="acis:CBP35_03575"/>
<accession>A0A240UFY9</accession>
<accession>A0A240U8J9</accession>
<protein>
    <submittedName>
        <fullName evidence="1">Uncharacterized protein</fullName>
    </submittedName>
</protein>
<evidence type="ECO:0000313" key="1">
    <source>
        <dbReference type="EMBL" id="ART60015.1"/>
    </source>
</evidence>
<dbReference type="KEGG" id="acip:CBP36_15355"/>
<dbReference type="AlphaFoldDB" id="A0A240UFY9"/>
<dbReference type="EMBL" id="CP021366">
    <property type="protein sequence ID" value="ART60015.1"/>
    <property type="molecule type" value="Genomic_DNA"/>
</dbReference>
<dbReference type="Proteomes" id="UP000194440">
    <property type="component" value="Chromosome"/>
</dbReference>
<dbReference type="RefSeq" id="WP_086928026.1">
    <property type="nucleotide sequence ID" value="NZ_CP021361.1"/>
</dbReference>
<keyword evidence="2" id="KW-1185">Reference proteome</keyword>
<reference evidence="1" key="1">
    <citation type="submission" date="2017-05" db="EMBL/GenBank/DDBJ databases">
        <title>Polyphasic characterization of four soil-derived phenanthrene-degrading Acidovorax strains and proposal of Acidovorax phenanthrenivorans sp. nov.</title>
        <authorList>
            <person name="Singleton D."/>
            <person name="Lee J."/>
            <person name="Dickey A.N."/>
            <person name="Stroud A."/>
            <person name="Scholl E.H."/>
            <person name="Wright F.A."/>
            <person name="Aitken M.D."/>
        </authorList>
    </citation>
    <scope>NUCLEOTIDE SEQUENCE</scope>
    <source>
        <strain evidence="1">P4</strain>
    </source>
</reference>
<dbReference type="KEGG" id="acin:CBP34_15750"/>
<proteinExistence type="predicted"/>